<feature type="region of interest" description="Disordered" evidence="1">
    <location>
        <begin position="1877"/>
        <end position="2228"/>
    </location>
</feature>
<feature type="compositionally biased region" description="Basic and acidic residues" evidence="1">
    <location>
        <begin position="2778"/>
        <end position="2796"/>
    </location>
</feature>
<feature type="compositionally biased region" description="Basic and acidic residues" evidence="1">
    <location>
        <begin position="2253"/>
        <end position="2262"/>
    </location>
</feature>
<dbReference type="Proteomes" id="UP001630127">
    <property type="component" value="Unassembled WGS sequence"/>
</dbReference>
<feature type="region of interest" description="Disordered" evidence="1">
    <location>
        <begin position="239"/>
        <end position="370"/>
    </location>
</feature>
<feature type="compositionally biased region" description="Basic and acidic residues" evidence="1">
    <location>
        <begin position="929"/>
        <end position="940"/>
    </location>
</feature>
<feature type="compositionally biased region" description="Basic and acidic residues" evidence="1">
    <location>
        <begin position="902"/>
        <end position="921"/>
    </location>
</feature>
<feature type="region of interest" description="Disordered" evidence="1">
    <location>
        <begin position="2670"/>
        <end position="2804"/>
    </location>
</feature>
<feature type="compositionally biased region" description="Polar residues" evidence="1">
    <location>
        <begin position="1612"/>
        <end position="1628"/>
    </location>
</feature>
<feature type="region of interest" description="Disordered" evidence="1">
    <location>
        <begin position="1347"/>
        <end position="1368"/>
    </location>
</feature>
<feature type="compositionally biased region" description="Low complexity" evidence="1">
    <location>
        <begin position="1928"/>
        <end position="1939"/>
    </location>
</feature>
<feature type="compositionally biased region" description="Basic and acidic residues" evidence="1">
    <location>
        <begin position="1794"/>
        <end position="1803"/>
    </location>
</feature>
<reference evidence="2 3" key="1">
    <citation type="submission" date="2024-11" db="EMBL/GenBank/DDBJ databases">
        <title>A near-complete genome assembly of Cinchona calisaya.</title>
        <authorList>
            <person name="Lian D.C."/>
            <person name="Zhao X.W."/>
            <person name="Wei L."/>
        </authorList>
    </citation>
    <scope>NUCLEOTIDE SEQUENCE [LARGE SCALE GENOMIC DNA]</scope>
    <source>
        <tissue evidence="2">Nenye</tissue>
    </source>
</reference>
<feature type="region of interest" description="Disordered" evidence="1">
    <location>
        <begin position="672"/>
        <end position="782"/>
    </location>
</feature>
<feature type="compositionally biased region" description="Low complexity" evidence="1">
    <location>
        <begin position="2103"/>
        <end position="2113"/>
    </location>
</feature>
<feature type="region of interest" description="Disordered" evidence="1">
    <location>
        <begin position="1455"/>
        <end position="1525"/>
    </location>
</feature>
<feature type="compositionally biased region" description="Basic and acidic residues" evidence="1">
    <location>
        <begin position="2753"/>
        <end position="2768"/>
    </location>
</feature>
<feature type="region of interest" description="Disordered" evidence="1">
    <location>
        <begin position="796"/>
        <end position="819"/>
    </location>
</feature>
<feature type="region of interest" description="Disordered" evidence="1">
    <location>
        <begin position="994"/>
        <end position="1021"/>
    </location>
</feature>
<feature type="region of interest" description="Disordered" evidence="1">
    <location>
        <begin position="1205"/>
        <end position="1250"/>
    </location>
</feature>
<feature type="region of interest" description="Disordered" evidence="1">
    <location>
        <begin position="902"/>
        <end position="940"/>
    </location>
</feature>
<feature type="compositionally biased region" description="Basic and acidic residues" evidence="1">
    <location>
        <begin position="2712"/>
        <end position="2729"/>
    </location>
</feature>
<feature type="compositionally biased region" description="Basic and acidic residues" evidence="1">
    <location>
        <begin position="1210"/>
        <end position="1234"/>
    </location>
</feature>
<feature type="compositionally biased region" description="Basic and acidic residues" evidence="1">
    <location>
        <begin position="2078"/>
        <end position="2101"/>
    </location>
</feature>
<feature type="compositionally biased region" description="Basic and acidic residues" evidence="1">
    <location>
        <begin position="1897"/>
        <end position="1924"/>
    </location>
</feature>
<feature type="compositionally biased region" description="Polar residues" evidence="1">
    <location>
        <begin position="2594"/>
        <end position="2608"/>
    </location>
</feature>
<feature type="compositionally biased region" description="Polar residues" evidence="1">
    <location>
        <begin position="548"/>
        <end position="561"/>
    </location>
</feature>
<feature type="compositionally biased region" description="Basic and acidic residues" evidence="1">
    <location>
        <begin position="2629"/>
        <end position="2644"/>
    </location>
</feature>
<evidence type="ECO:0000313" key="3">
    <source>
        <dbReference type="Proteomes" id="UP001630127"/>
    </source>
</evidence>
<feature type="compositionally biased region" description="Basic and acidic residues" evidence="1">
    <location>
        <begin position="2453"/>
        <end position="2480"/>
    </location>
</feature>
<feature type="region of interest" description="Disordered" evidence="1">
    <location>
        <begin position="527"/>
        <end position="616"/>
    </location>
</feature>
<feature type="compositionally biased region" description="Polar residues" evidence="1">
    <location>
        <begin position="2275"/>
        <end position="2289"/>
    </location>
</feature>
<feature type="region of interest" description="Disordered" evidence="1">
    <location>
        <begin position="2528"/>
        <end position="2561"/>
    </location>
</feature>
<evidence type="ECO:0000256" key="1">
    <source>
        <dbReference type="SAM" id="MobiDB-lite"/>
    </source>
</evidence>
<feature type="compositionally biased region" description="Basic and acidic residues" evidence="1">
    <location>
        <begin position="994"/>
        <end position="1003"/>
    </location>
</feature>
<feature type="compositionally biased region" description="Polar residues" evidence="1">
    <location>
        <begin position="302"/>
        <end position="314"/>
    </location>
</feature>
<feature type="compositionally biased region" description="Basic and acidic residues" evidence="1">
    <location>
        <begin position="2156"/>
        <end position="2183"/>
    </location>
</feature>
<feature type="compositionally biased region" description="Polar residues" evidence="1">
    <location>
        <begin position="2018"/>
        <end position="2031"/>
    </location>
</feature>
<evidence type="ECO:0008006" key="4">
    <source>
        <dbReference type="Google" id="ProtNLM"/>
    </source>
</evidence>
<sequence length="2857" mass="316761">MFYKHSYQSEDPETVDETHSFNKRTTREEEDVEGPSQVSAANKVVIYRPAEEEKEGNVNDTETEEVVHPESVPRIKPDEISEAINNVSLPSEDKEAEQPDRVSTAEEIINYQLAEEEEREANDTTTADEVQPTVDPGVKANDISETTHYASESTKSEDPETVDATQCFNKRTTREDKVVEGPSQVSAANEVVNYSPAEEEKEGNVNDTEIEERVHPEFVPSIKPDEISEAINNFKEPEPIHAIQSANRQLPREDKVVEQPDQVSTAEEIINYHLAEEEEREVKETTTADEVQPKADPGATANDISETTHYASESTKSEDPETVDATQSFNKRTTREDKVVEGPSQVSAANEVVNYSPAEEEKEGNVNDTEIEERVHAEFVPSIKPDEISEAINNFKEPEPIHAIQSANRQLPREDKVVEQPDQVSTAEEIINYHLAEEEEREVKETTTADEVQPKADPGATANDISETTHYASESTKSEDPETVDATQSFNKRTTREDKVVEQPDQVSTVEEIIHYQLAEEEERYVNDTTTVDEVQPKVDPGVRANDVSETTHYASESTKSFNKRTTREDKVVEGPSQFSAANELVNYSPAEEEKEGNVNDTGTEEDVHPEFVPRIKPDEISEAINNGSFQEPGPIDDIQSVNKQLPSEDKVVEQPDRVSTAEEIINYQLAEKEEREVNDTTTADEVQPTVDPGVKANDIAETTHYASESTKSEDPETVDATQSFNERTTREDKVVEGPSQVSAANEVVNYSPAEEEKEGNVNDKTVSYELNPRVDQGEKVNEVSETIVNASESTKSFNKDIQREDKVVEGPPRVSTEEEIVTYSPAEEGNAKCNVKEKITRDELKPEVYPKVQLEVPVILEATQGINTLMPSEDEVVEGTTQVSTAEDVGNYRLAEEINEERNVEDTTEDKLPTRIKLEESNGTDVAHSFEKEIPRKGEVVEEPCQVSAAEEPVNDNPAQGEERNVIDAAKYELKPQMVPGVKLDEISENMKNARESTKFQEPEPIDATQSANKQIQSEDKVVEGPYQALTAEEIANYHLADEGDVKNIKETTTVAEHHELEPKVVPGARADEISEIHYASESTKFKEPNAVDATCSFEDQVPKQDKVVEGPAKVSSGEQIVNYSPAEEEKEERNVKDTTISNELKPDVDLGELSSATGNASQITKFEEPEIIDVTPSFNKEIASEDKIVEGPPQVSAVEGIVSFSPEEEQKAEKDVKETTTGDELKTHADPKLEEDEASETTNSTSNTAEFYQFELPENVEATKEVNTQMPTQDKIAKGSIQVAIAKNIGTFSLTEERKDKNVDDVTGDESPTRIKLEGSSVTDATQSFEKVIPSKDKVVEQPFQEELVNDSPAEEGKEERNVADAATQDELQLEVATGIELDEISETKKNASEITKFQEPEPINKQITSEDKVIEGPYHVSTAEEIVNYHLEDKGEEKNVKDTTTDELKLKVESGAQADEKSETHHASESTKLKEAETVDATRSFQKQILTEDEVVEGPPKVSTAEDIFSYSSTEEEKQERNVKDTTIIDDLKSEVHPVVKVHEIPETISNASEIIKFKEPDSIDVTQSSNKDIPIERELDEGPYQVSTAEEIVNNSQAEEGKAERNLNETANTDEQNTEVNPNTEFEVPGTVEATQGINTLMPSEDEVVGEHFQVSIAEDLGNYNQEKERKEDGNAKNTTVDKLPAGIKLEETDGTDVTQCFKKQIPSTDQVEGPCLVSTVKEPVNFRIEIEGTEEKSVMGASTQDEIKPEVAPEINPDETSETLKNASESTEFQEPEMIDSTHSSNKRMTYDDRDVEGPHQVSTAERTDNYILAQGEEWNVKNTRILGELKPGVNPGAQADAISETTYCTSGSTKFEEPDTVDANQTFKKQKSRENNVVEEFSQDSTTEEMVDYKPAEERKEEWNIKDTKIGDDSKPEVDPGVNVNNKSNIINNASQSTKLEDDETMHVTQNSNKQITSEEEVAEGPPQVTTAEEIQIHSPAGEGKEEKGVKDTSFGDDLKTGVYPIVKVDQISETTNNATETTKFQEPDTIGATQSSKKQIPSEDTVVGGSCEVSTANETTNYSLDEEGEETNVKDTTEADDLKTEEDTRGKVDEISVSTTKVSESTKQSDETETIDATQSFAKGMPSEAKVVEGPHQGPTTVAIVNNSPEKEEKEEMNAKDTKSKMELQEQADKFPRSNTETEVTTSNEKVEVPEEGVKGSNDQEKIFENDSEVTARESSENFGECIVCEAEPLKPIHEKIEDYPKTGYVAKEDTNNLESQQDDEQTEYSASQSLYEITNATGGLDLEKKEGSVDEAVTVHLSGTSGDEESNKLNKEQYPLITEREPRKEVSSTGQGSSFKDEEMEEKVEEQENLSTRTSVTKPEEDEILSKKSENDDTIFHNQNQNSDFRFIGQESAREIHGEIKELHSGNHFDVAASDLQGESEEERKTRDESEDTSNTIKPDLIPEVKVRERPKGEILTEAEGREDKDMVDTSMKEIAQESELADLTQATNNSEDINVPCKSSIAMSDLEIIAKEDPEVGSESKFLSEDREISLVQKGPRGETLQPVTEELKSGDAFKAVGEAVREEYGEKEQLNDDCKEQTENFRTTISAESSPSEMEQSKQETAQEQEDGEAQDQQKNIHDSTLEMTRKEGPSDAASEVDANIPLGIQKLEVAPCFESDKHVEEADPNDSSIDTKGLPEVQQKEIAESFSAGGEEPVEYNEDKENEETKKSILEEKSTTSLPELLSVSRNEISQASGNFKSESKQTIQKEETKDGKAGTSEPEEPNTNKDKDEDGEGEGDKQKNADSGYDHPVIVEASRDVDVKVSPKKSHNILSSVGSKVKHSIAKVKKVITGKSSHPKPSSAK</sequence>
<feature type="compositionally biased region" description="Low complexity" evidence="1">
    <location>
        <begin position="2185"/>
        <end position="2195"/>
    </location>
</feature>
<feature type="compositionally biased region" description="Basic and acidic residues" evidence="1">
    <location>
        <begin position="2376"/>
        <end position="2387"/>
    </location>
</feature>
<feature type="compositionally biased region" description="Basic and acidic residues" evidence="1">
    <location>
        <begin position="798"/>
        <end position="809"/>
    </location>
</feature>
<feature type="compositionally biased region" description="Basic and acidic residues" evidence="1">
    <location>
        <begin position="2196"/>
        <end position="2227"/>
    </location>
</feature>
<proteinExistence type="predicted"/>
<feature type="region of interest" description="Disordered" evidence="1">
    <location>
        <begin position="2253"/>
        <end position="2396"/>
    </location>
</feature>
<feature type="region of interest" description="Disordered" evidence="1">
    <location>
        <begin position="1736"/>
        <end position="1814"/>
    </location>
</feature>
<dbReference type="EMBL" id="JBJUIK010000006">
    <property type="protein sequence ID" value="KAL3526089.1"/>
    <property type="molecule type" value="Genomic_DNA"/>
</dbReference>
<protein>
    <recommendedName>
        <fullName evidence="4">Titin</fullName>
    </recommendedName>
</protein>
<comment type="caution">
    <text evidence="2">The sequence shown here is derived from an EMBL/GenBank/DDBJ whole genome shotgun (WGS) entry which is preliminary data.</text>
</comment>
<organism evidence="2 3">
    <name type="scientific">Cinchona calisaya</name>
    <dbReference type="NCBI Taxonomy" id="153742"/>
    <lineage>
        <taxon>Eukaryota</taxon>
        <taxon>Viridiplantae</taxon>
        <taxon>Streptophyta</taxon>
        <taxon>Embryophyta</taxon>
        <taxon>Tracheophyta</taxon>
        <taxon>Spermatophyta</taxon>
        <taxon>Magnoliopsida</taxon>
        <taxon>eudicotyledons</taxon>
        <taxon>Gunneridae</taxon>
        <taxon>Pentapetalae</taxon>
        <taxon>asterids</taxon>
        <taxon>lamiids</taxon>
        <taxon>Gentianales</taxon>
        <taxon>Rubiaceae</taxon>
        <taxon>Cinchonoideae</taxon>
        <taxon>Cinchoneae</taxon>
        <taxon>Cinchona</taxon>
    </lineage>
</organism>
<evidence type="ECO:0000313" key="2">
    <source>
        <dbReference type="EMBL" id="KAL3526089.1"/>
    </source>
</evidence>
<feature type="compositionally biased region" description="Polar residues" evidence="1">
    <location>
        <begin position="463"/>
        <end position="475"/>
    </location>
</feature>
<keyword evidence="3" id="KW-1185">Reference proteome</keyword>
<feature type="region of interest" description="Disordered" evidence="1">
    <location>
        <begin position="1"/>
        <end position="224"/>
    </location>
</feature>
<feature type="region of interest" description="Disordered" evidence="1">
    <location>
        <begin position="2577"/>
        <end position="2654"/>
    </location>
</feature>
<feature type="compositionally biased region" description="Polar residues" evidence="1">
    <location>
        <begin position="143"/>
        <end position="153"/>
    </location>
</feature>
<feature type="region of interest" description="Disordered" evidence="1">
    <location>
        <begin position="438"/>
        <end position="506"/>
    </location>
</feature>
<feature type="region of interest" description="Disordered" evidence="1">
    <location>
        <begin position="2414"/>
        <end position="2480"/>
    </location>
</feature>
<feature type="compositionally biased region" description="Polar residues" evidence="1">
    <location>
        <begin position="2145"/>
        <end position="2155"/>
    </location>
</feature>
<feature type="compositionally biased region" description="Basic and acidic residues" evidence="1">
    <location>
        <begin position="91"/>
        <end position="104"/>
    </location>
</feature>
<name>A0ABD3A311_9GENT</name>
<feature type="compositionally biased region" description="Basic and acidic residues" evidence="1">
    <location>
        <begin position="1455"/>
        <end position="1480"/>
    </location>
</feature>
<accession>A0ABD3A311</accession>
<feature type="compositionally biased region" description="Polar residues" evidence="1">
    <location>
        <begin position="2739"/>
        <end position="2752"/>
    </location>
</feature>
<feature type="compositionally biased region" description="Polar residues" evidence="1">
    <location>
        <begin position="2059"/>
        <end position="2070"/>
    </location>
</feature>
<feature type="region of interest" description="Disordered" evidence="1">
    <location>
        <begin position="1598"/>
        <end position="1628"/>
    </location>
</feature>
<feature type="compositionally biased region" description="Basic and acidic residues" evidence="1">
    <location>
        <begin position="2577"/>
        <end position="2593"/>
    </location>
</feature>
<gene>
    <name evidence="2" type="ORF">ACH5RR_014461</name>
</gene>
<feature type="compositionally biased region" description="Basic and acidic residues" evidence="1">
    <location>
        <begin position="65"/>
        <end position="79"/>
    </location>
</feature>
<feature type="compositionally biased region" description="Polar residues" evidence="1">
    <location>
        <begin position="1953"/>
        <end position="1962"/>
    </location>
</feature>
<feature type="compositionally biased region" description="Basic and acidic residues" evidence="1">
    <location>
        <begin position="606"/>
        <end position="616"/>
    </location>
</feature>
<feature type="compositionally biased region" description="Acidic residues" evidence="1">
    <location>
        <begin position="2350"/>
        <end position="2360"/>
    </location>
</feature>